<feature type="region of interest" description="Disordered" evidence="1">
    <location>
        <begin position="143"/>
        <end position="166"/>
    </location>
</feature>
<organism evidence="2 3">
    <name type="scientific">Oryza sativa subsp. japonica</name>
    <name type="common">Rice</name>
    <dbReference type="NCBI Taxonomy" id="39947"/>
    <lineage>
        <taxon>Eukaryota</taxon>
        <taxon>Viridiplantae</taxon>
        <taxon>Streptophyta</taxon>
        <taxon>Embryophyta</taxon>
        <taxon>Tracheophyta</taxon>
        <taxon>Spermatophyta</taxon>
        <taxon>Magnoliopsida</taxon>
        <taxon>Liliopsida</taxon>
        <taxon>Poales</taxon>
        <taxon>Poaceae</taxon>
        <taxon>BOP clade</taxon>
        <taxon>Oryzoideae</taxon>
        <taxon>Oryzeae</taxon>
        <taxon>Oryzinae</taxon>
        <taxon>Oryza</taxon>
        <taxon>Oryza sativa</taxon>
    </lineage>
</organism>
<evidence type="ECO:0000313" key="3">
    <source>
        <dbReference type="Proteomes" id="UP000000763"/>
    </source>
</evidence>
<name>Q10F66_ORYSJ</name>
<evidence type="ECO:0000313" key="2">
    <source>
        <dbReference type="EMBL" id="AAT85267.1"/>
    </source>
</evidence>
<sequence length="247" mass="27595">MVFATANAARRGRIASAEWWCLAANLMPRRARREGAGGRRRRDGCSSEVDEADTEAHVAIDTVQQREGRGSGWDFIGEEALDWRSASERQWRFVGNLKSSDGVDAFGWRGRWIGRHELNRECGRGSSASSRWGATSWRLASAASGHSASKSKETKVGERNQCPGGKKKWRTVERGACSFRFGEVRQARRVGAVWGTRRRRRRRDMAASNSTTCPRLIPMSIRSDTQLLGLNIGLNTEVPSMIPMNSR</sequence>
<reference evidence="3" key="1">
    <citation type="journal article" date="2005" name="Nature">
        <title>The map-based sequence of the rice genome.</title>
        <authorList>
            <consortium name="International rice genome sequencing project (IRGSP)"/>
            <person name="Matsumoto T."/>
            <person name="Wu J."/>
            <person name="Kanamori H."/>
            <person name="Katayose Y."/>
            <person name="Fujisawa M."/>
            <person name="Namiki N."/>
            <person name="Mizuno H."/>
            <person name="Yamamoto K."/>
            <person name="Antonio B.A."/>
            <person name="Baba T."/>
            <person name="Sakata K."/>
            <person name="Nagamura Y."/>
            <person name="Aoki H."/>
            <person name="Arikawa K."/>
            <person name="Arita K."/>
            <person name="Bito T."/>
            <person name="Chiden Y."/>
            <person name="Fujitsuka N."/>
            <person name="Fukunaka R."/>
            <person name="Hamada M."/>
            <person name="Harada C."/>
            <person name="Hayashi A."/>
            <person name="Hijishita S."/>
            <person name="Honda M."/>
            <person name="Hosokawa S."/>
            <person name="Ichikawa Y."/>
            <person name="Idonuma A."/>
            <person name="Iijima M."/>
            <person name="Ikeda M."/>
            <person name="Ikeno M."/>
            <person name="Ito K."/>
            <person name="Ito S."/>
            <person name="Ito T."/>
            <person name="Ito Y."/>
            <person name="Ito Y."/>
            <person name="Iwabuchi A."/>
            <person name="Kamiya K."/>
            <person name="Karasawa W."/>
            <person name="Kurita K."/>
            <person name="Katagiri S."/>
            <person name="Kikuta A."/>
            <person name="Kobayashi H."/>
            <person name="Kobayashi N."/>
            <person name="Machita K."/>
            <person name="Maehara T."/>
            <person name="Masukawa M."/>
            <person name="Mizubayashi T."/>
            <person name="Mukai Y."/>
            <person name="Nagasaki H."/>
            <person name="Nagata Y."/>
            <person name="Naito S."/>
            <person name="Nakashima M."/>
            <person name="Nakama Y."/>
            <person name="Nakamichi Y."/>
            <person name="Nakamura M."/>
            <person name="Meguro A."/>
            <person name="Negishi M."/>
            <person name="Ohta I."/>
            <person name="Ohta T."/>
            <person name="Okamoto M."/>
            <person name="Ono N."/>
            <person name="Saji S."/>
            <person name="Sakaguchi M."/>
            <person name="Sakai K."/>
            <person name="Shibata M."/>
            <person name="Shimokawa T."/>
            <person name="Song J."/>
            <person name="Takazaki Y."/>
            <person name="Terasawa K."/>
            <person name="Tsugane M."/>
            <person name="Tsuji K."/>
            <person name="Ueda S."/>
            <person name="Waki K."/>
            <person name="Yamagata H."/>
            <person name="Yamamoto M."/>
            <person name="Yamamoto S."/>
            <person name="Yamane H."/>
            <person name="Yoshiki S."/>
            <person name="Yoshihara R."/>
            <person name="Yukawa K."/>
            <person name="Zhong H."/>
            <person name="Yano M."/>
            <person name="Yuan Q."/>
            <person name="Ouyang S."/>
            <person name="Liu J."/>
            <person name="Jones K.M."/>
            <person name="Gansberger K."/>
            <person name="Moffat K."/>
            <person name="Hill J."/>
            <person name="Bera J."/>
            <person name="Fadrosh D."/>
            <person name="Jin S."/>
            <person name="Johri S."/>
            <person name="Kim M."/>
            <person name="Overton L."/>
            <person name="Reardon M."/>
            <person name="Tsitrin T."/>
            <person name="Vuong H."/>
            <person name="Weaver B."/>
            <person name="Ciecko A."/>
            <person name="Tallon L."/>
            <person name="Jackson J."/>
            <person name="Pai G."/>
            <person name="Aken S.V."/>
            <person name="Utterback T."/>
            <person name="Reidmuller S."/>
            <person name="Feldblyum T."/>
            <person name="Hsiao J."/>
            <person name="Zismann V."/>
            <person name="Iobst S."/>
            <person name="de Vazeille A.R."/>
            <person name="Buell C.R."/>
            <person name="Ying K."/>
            <person name="Li Y."/>
            <person name="Lu T."/>
            <person name="Huang Y."/>
            <person name="Zhao Q."/>
            <person name="Feng Q."/>
            <person name="Zhang L."/>
            <person name="Zhu J."/>
            <person name="Weng Q."/>
            <person name="Mu J."/>
            <person name="Lu Y."/>
            <person name="Fan D."/>
            <person name="Liu Y."/>
            <person name="Guan J."/>
            <person name="Zhang Y."/>
            <person name="Yu S."/>
            <person name="Liu X."/>
            <person name="Zhang Y."/>
            <person name="Hong G."/>
            <person name="Han B."/>
            <person name="Choisne N."/>
            <person name="Demange N."/>
            <person name="Orjeda G."/>
            <person name="Samain S."/>
            <person name="Cattolico L."/>
            <person name="Pelletier E."/>
            <person name="Couloux A."/>
            <person name="Segurens B."/>
            <person name="Wincker P."/>
            <person name="D'Hont A."/>
            <person name="Scarpelli C."/>
            <person name="Weissenbach J."/>
            <person name="Salanoubat M."/>
            <person name="Quetier F."/>
            <person name="Yu Y."/>
            <person name="Kim H.R."/>
            <person name="Rambo T."/>
            <person name="Currie J."/>
            <person name="Collura K."/>
            <person name="Luo M."/>
            <person name="Yang T."/>
            <person name="Ammiraju J.S.S."/>
            <person name="Engler F."/>
            <person name="Soderlund C."/>
            <person name="Wing R.A."/>
            <person name="Palmer L.E."/>
            <person name="de la Bastide M."/>
            <person name="Spiegel L."/>
            <person name="Nascimento L."/>
            <person name="Zutavern T."/>
            <person name="O'Shaughnessy A."/>
            <person name="Dike S."/>
            <person name="Dedhia N."/>
            <person name="Preston R."/>
            <person name="Balija V."/>
            <person name="McCombie W.R."/>
            <person name="Chow T."/>
            <person name="Chen H."/>
            <person name="Chung M."/>
            <person name="Chen C."/>
            <person name="Shaw J."/>
            <person name="Wu H."/>
            <person name="Hsiao K."/>
            <person name="Chao Y."/>
            <person name="Chu M."/>
            <person name="Cheng C."/>
            <person name="Hour A."/>
            <person name="Lee P."/>
            <person name="Lin S."/>
            <person name="Lin Y."/>
            <person name="Liou J."/>
            <person name="Liu S."/>
            <person name="Hsing Y."/>
            <person name="Raghuvanshi S."/>
            <person name="Mohanty A."/>
            <person name="Bharti A.K."/>
            <person name="Gaur A."/>
            <person name="Gupta V."/>
            <person name="Kumar D."/>
            <person name="Ravi V."/>
            <person name="Vij S."/>
            <person name="Kapur A."/>
            <person name="Khurana P."/>
            <person name="Khurana P."/>
            <person name="Khurana J.P."/>
            <person name="Tyagi A.K."/>
            <person name="Gaikwad K."/>
            <person name="Singh A."/>
            <person name="Dalal V."/>
            <person name="Srivastava S."/>
            <person name="Dixit A."/>
            <person name="Pal A.K."/>
            <person name="Ghazi I.A."/>
            <person name="Yadav M."/>
            <person name="Pandit A."/>
            <person name="Bhargava A."/>
            <person name="Sureshbabu K."/>
            <person name="Batra K."/>
            <person name="Sharma T.R."/>
            <person name="Mohapatra T."/>
            <person name="Singh N.K."/>
            <person name="Messing J."/>
            <person name="Nelson A.B."/>
            <person name="Fuks G."/>
            <person name="Kavchok S."/>
            <person name="Keizer G."/>
            <person name="Linton E."/>
            <person name="Llaca V."/>
            <person name="Song R."/>
            <person name="Tanyolac B."/>
            <person name="Young S."/>
            <person name="Ho-Il K."/>
            <person name="Hahn J.H."/>
            <person name="Sangsakoo G."/>
            <person name="Vanavichit A."/>
            <person name="de Mattos Luiz.A.T."/>
            <person name="Zimmer P.D."/>
            <person name="Malone G."/>
            <person name="Dellagostin O."/>
            <person name="de Oliveira A.C."/>
            <person name="Bevan M."/>
            <person name="Bancroft I."/>
            <person name="Minx P."/>
            <person name="Cordum H."/>
            <person name="Wilson R."/>
            <person name="Cheng Z."/>
            <person name="Jin W."/>
            <person name="Jiang J."/>
            <person name="Leong S.A."/>
            <person name="Iwama H."/>
            <person name="Gojobori T."/>
            <person name="Itoh T."/>
            <person name="Niimura Y."/>
            <person name="Fujii Y."/>
            <person name="Habara T."/>
            <person name="Sakai H."/>
            <person name="Sato Y."/>
            <person name="Wilson G."/>
            <person name="Kumar K."/>
            <person name="McCouch S."/>
            <person name="Juretic N."/>
            <person name="Hoen D."/>
            <person name="Wright S."/>
            <person name="Bruskiewich R."/>
            <person name="Bureau T."/>
            <person name="Miyao A."/>
            <person name="Hirochika H."/>
            <person name="Nishikawa T."/>
            <person name="Kadowaki K."/>
            <person name="Sugiura M."/>
            <person name="Burr B."/>
            <person name="Sasaki T."/>
        </authorList>
    </citation>
    <scope>NUCLEOTIDE SEQUENCE [LARGE SCALE GENOMIC DNA]</scope>
    <source>
        <strain evidence="3">cv. Nipponbare</strain>
    </source>
</reference>
<protein>
    <submittedName>
        <fullName evidence="2">Uncharacterized protein</fullName>
    </submittedName>
</protein>
<evidence type="ECO:0000256" key="1">
    <source>
        <dbReference type="SAM" id="MobiDB-lite"/>
    </source>
</evidence>
<gene>
    <name evidence="2" type="ORF">OSJNBa0005H05.7</name>
</gene>
<dbReference type="EMBL" id="AC133335">
    <property type="protein sequence ID" value="AAT85267.1"/>
    <property type="molecule type" value="Genomic_DNA"/>
</dbReference>
<proteinExistence type="predicted"/>
<accession>Q10F66</accession>
<reference evidence="3" key="2">
    <citation type="journal article" date="2008" name="Nucleic Acids Res.">
        <title>The rice annotation project database (RAP-DB): 2008 update.</title>
        <authorList>
            <consortium name="The rice annotation project (RAP)"/>
        </authorList>
    </citation>
    <scope>GENOME REANNOTATION</scope>
    <source>
        <strain evidence="3">cv. Nipponbare</strain>
    </source>
</reference>
<dbReference type="Proteomes" id="UP000000763">
    <property type="component" value="Chromosome 3"/>
</dbReference>
<dbReference type="AlphaFoldDB" id="Q10F66"/>